<sequence>MANYSIFTLGESQMTISGGGQLDGVTQGDGSHLVGLSITLNSDAWQEVQIRDGGSDTDFRDNDGNQRLDGDQTIDGVNYSDNTRIEAEYGLTLTDGVNFYQVVGVNVNNSNPSFGTIEGLAFVGGPGGFPPVGVPLYVWSAQEGPNFDSTEYATPICFVRGTLIDTPSGPRPIESLNAGDRVWTAAGQLAQVKWAGGRAAIAAGRFAPVEIPAGTLGATRPLRLSQQHRILISHPLAELLFGSFDVWVPATHLIDAGLAHLVPGGGVEYFHLLLDTHEIIRAEGVETESLHIPETSSDTDEALHFFPELVTIDPAPYRLAYPSLKRHEADILFREIAKIDPNTGLRHSA</sequence>
<feature type="domain" description="Hedgehog/Intein (Hint)" evidence="1">
    <location>
        <begin position="156"/>
        <end position="292"/>
    </location>
</feature>
<protein>
    <recommendedName>
        <fullName evidence="1">Hedgehog/Intein (Hint) domain-containing protein</fullName>
    </recommendedName>
</protein>
<accession>A0A1Y5RZT6</accession>
<dbReference type="InterPro" id="IPR028992">
    <property type="entry name" value="Hedgehog/Intein_dom"/>
</dbReference>
<organism evidence="2 3">
    <name type="scientific">Falsiruegeria litorea R37</name>
    <dbReference type="NCBI Taxonomy" id="1200284"/>
    <lineage>
        <taxon>Bacteria</taxon>
        <taxon>Pseudomonadati</taxon>
        <taxon>Pseudomonadota</taxon>
        <taxon>Alphaproteobacteria</taxon>
        <taxon>Rhodobacterales</taxon>
        <taxon>Roseobacteraceae</taxon>
        <taxon>Falsiruegeria</taxon>
    </lineage>
</organism>
<dbReference type="EMBL" id="FWFO01000001">
    <property type="protein sequence ID" value="SLN29417.1"/>
    <property type="molecule type" value="Genomic_DNA"/>
</dbReference>
<keyword evidence="3" id="KW-1185">Reference proteome</keyword>
<dbReference type="Pfam" id="PF13403">
    <property type="entry name" value="Hint_2"/>
    <property type="match status" value="1"/>
</dbReference>
<dbReference type="Proteomes" id="UP000193077">
    <property type="component" value="Unassembled WGS sequence"/>
</dbReference>
<reference evidence="2 3" key="1">
    <citation type="submission" date="2017-03" db="EMBL/GenBank/DDBJ databases">
        <authorList>
            <person name="Afonso C.L."/>
            <person name="Miller P.J."/>
            <person name="Scott M.A."/>
            <person name="Spackman E."/>
            <person name="Goraichik I."/>
            <person name="Dimitrov K.M."/>
            <person name="Suarez D.L."/>
            <person name="Swayne D.E."/>
        </authorList>
    </citation>
    <scope>NUCLEOTIDE SEQUENCE [LARGE SCALE GENOMIC DNA]</scope>
    <source>
        <strain evidence="2 3">CECT 7639</strain>
    </source>
</reference>
<dbReference type="AlphaFoldDB" id="A0A1Y5RZT6"/>
<dbReference type="Gene3D" id="2.170.16.10">
    <property type="entry name" value="Hedgehog/Intein (Hint) domain"/>
    <property type="match status" value="1"/>
</dbReference>
<gene>
    <name evidence="2" type="ORF">TRL7639_01191</name>
</gene>
<dbReference type="OrthoDB" id="6305173at2"/>
<evidence type="ECO:0000313" key="2">
    <source>
        <dbReference type="EMBL" id="SLN29417.1"/>
    </source>
</evidence>
<proteinExistence type="predicted"/>
<evidence type="ECO:0000313" key="3">
    <source>
        <dbReference type="Proteomes" id="UP000193077"/>
    </source>
</evidence>
<dbReference type="SUPFAM" id="SSF51294">
    <property type="entry name" value="Hedgehog/intein (Hint) domain"/>
    <property type="match status" value="1"/>
</dbReference>
<evidence type="ECO:0000259" key="1">
    <source>
        <dbReference type="Pfam" id="PF13403"/>
    </source>
</evidence>
<name>A0A1Y5RZT6_9RHOB</name>
<dbReference type="InterPro" id="IPR036844">
    <property type="entry name" value="Hint_dom_sf"/>
</dbReference>